<gene>
    <name evidence="1" type="ORF">CALCODRAFT_380032</name>
</gene>
<reference evidence="1 2" key="1">
    <citation type="journal article" date="2016" name="Mol. Biol. Evol.">
        <title>Comparative Genomics of Early-Diverging Mushroom-Forming Fungi Provides Insights into the Origins of Lignocellulose Decay Capabilities.</title>
        <authorList>
            <person name="Nagy L.G."/>
            <person name="Riley R."/>
            <person name="Tritt A."/>
            <person name="Adam C."/>
            <person name="Daum C."/>
            <person name="Floudas D."/>
            <person name="Sun H."/>
            <person name="Yadav J.S."/>
            <person name="Pangilinan J."/>
            <person name="Larsson K.H."/>
            <person name="Matsuura K."/>
            <person name="Barry K."/>
            <person name="Labutti K."/>
            <person name="Kuo R."/>
            <person name="Ohm R.A."/>
            <person name="Bhattacharya S.S."/>
            <person name="Shirouzu T."/>
            <person name="Yoshinaga Y."/>
            <person name="Martin F.M."/>
            <person name="Grigoriev I.V."/>
            <person name="Hibbett D.S."/>
        </authorList>
    </citation>
    <scope>NUCLEOTIDE SEQUENCE [LARGE SCALE GENOMIC DNA]</scope>
    <source>
        <strain evidence="1 2">HHB12733</strain>
    </source>
</reference>
<evidence type="ECO:0000313" key="2">
    <source>
        <dbReference type="Proteomes" id="UP000076842"/>
    </source>
</evidence>
<name>A0A165ECF3_9BASI</name>
<dbReference type="InParanoid" id="A0A165ECF3"/>
<dbReference type="EMBL" id="KV424011">
    <property type="protein sequence ID" value="KZT54558.1"/>
    <property type="molecule type" value="Genomic_DNA"/>
</dbReference>
<protein>
    <submittedName>
        <fullName evidence="1">Uncharacterized protein</fullName>
    </submittedName>
</protein>
<sequence length="84" mass="9271">MAPPLPPNAARVFFSSLSCAGRHAPWPTVRLSGRRPLPLLLSSQQLPLVRTAVLRTDDTRLCAAITHRYIRGPDRAPIPSHIIK</sequence>
<evidence type="ECO:0000313" key="1">
    <source>
        <dbReference type="EMBL" id="KZT54558.1"/>
    </source>
</evidence>
<organism evidence="1 2">
    <name type="scientific">Calocera cornea HHB12733</name>
    <dbReference type="NCBI Taxonomy" id="1353952"/>
    <lineage>
        <taxon>Eukaryota</taxon>
        <taxon>Fungi</taxon>
        <taxon>Dikarya</taxon>
        <taxon>Basidiomycota</taxon>
        <taxon>Agaricomycotina</taxon>
        <taxon>Dacrymycetes</taxon>
        <taxon>Dacrymycetales</taxon>
        <taxon>Dacrymycetaceae</taxon>
        <taxon>Calocera</taxon>
    </lineage>
</organism>
<proteinExistence type="predicted"/>
<dbReference type="AlphaFoldDB" id="A0A165ECF3"/>
<accession>A0A165ECF3</accession>
<dbReference type="Proteomes" id="UP000076842">
    <property type="component" value="Unassembled WGS sequence"/>
</dbReference>
<keyword evidence="2" id="KW-1185">Reference proteome</keyword>